<evidence type="ECO:0000256" key="1">
    <source>
        <dbReference type="ARBA" id="ARBA00004202"/>
    </source>
</evidence>
<evidence type="ECO:0000256" key="6">
    <source>
        <dbReference type="ARBA" id="ARBA00023136"/>
    </source>
</evidence>
<dbReference type="Gene3D" id="3.40.50.1000">
    <property type="entry name" value="HAD superfamily/HAD-like"/>
    <property type="match status" value="1"/>
</dbReference>
<protein>
    <submittedName>
        <fullName evidence="8">Putative sugar transferase</fullName>
    </submittedName>
</protein>
<dbReference type="InterPro" id="IPR043149">
    <property type="entry name" value="TagF_N"/>
</dbReference>
<evidence type="ECO:0000256" key="2">
    <source>
        <dbReference type="ARBA" id="ARBA00010488"/>
    </source>
</evidence>
<keyword evidence="4 8" id="KW-0808">Transferase</keyword>
<keyword evidence="3" id="KW-1003">Cell membrane</keyword>
<keyword evidence="5" id="KW-0777">Teichoic acid biosynthesis</keyword>
<keyword evidence="7" id="KW-0175">Coiled coil</keyword>
<evidence type="ECO:0000313" key="9">
    <source>
        <dbReference type="Proteomes" id="UP000005413"/>
    </source>
</evidence>
<dbReference type="PANTHER" id="PTHR37316:SF3">
    <property type="entry name" value="TEICHOIC ACID GLYCEROL-PHOSPHATE TRANSFERASE"/>
    <property type="match status" value="1"/>
</dbReference>
<comment type="similarity">
    <text evidence="2">Belongs to the CDP-glycerol glycerophosphotransferase family.</text>
</comment>
<dbReference type="AlphaFoldDB" id="G5JJS7"/>
<dbReference type="GO" id="GO:0019350">
    <property type="term" value="P:teichoic acid biosynthetic process"/>
    <property type="evidence" value="ECO:0007669"/>
    <property type="project" value="UniProtKB-KW"/>
</dbReference>
<comment type="subcellular location">
    <subcellularLocation>
        <location evidence="1">Cell membrane</location>
        <topology evidence="1">Peripheral membrane protein</topology>
    </subcellularLocation>
</comment>
<feature type="coiled-coil region" evidence="7">
    <location>
        <begin position="477"/>
        <end position="504"/>
    </location>
</feature>
<keyword evidence="6" id="KW-0472">Membrane</keyword>
<dbReference type="InterPro" id="IPR007554">
    <property type="entry name" value="Glycerophosphate_synth"/>
</dbReference>
<keyword evidence="9" id="KW-1185">Reference proteome</keyword>
<dbReference type="InterPro" id="IPR051612">
    <property type="entry name" value="Teichoic_Acid_Biosynth"/>
</dbReference>
<dbReference type="Proteomes" id="UP000005413">
    <property type="component" value="Unassembled WGS sequence"/>
</dbReference>
<evidence type="ECO:0000256" key="3">
    <source>
        <dbReference type="ARBA" id="ARBA00022475"/>
    </source>
</evidence>
<dbReference type="GO" id="GO:0005886">
    <property type="term" value="C:plasma membrane"/>
    <property type="evidence" value="ECO:0007669"/>
    <property type="project" value="UniProtKB-SubCell"/>
</dbReference>
<dbReference type="PANTHER" id="PTHR37316">
    <property type="entry name" value="TEICHOIC ACID GLYCEROL-PHOSPHATE PRIMASE"/>
    <property type="match status" value="1"/>
</dbReference>
<organism evidence="8 9">
    <name type="scientific">Staphylococcus simiae CCM 7213 = CCUG 51256</name>
    <dbReference type="NCBI Taxonomy" id="911238"/>
    <lineage>
        <taxon>Bacteria</taxon>
        <taxon>Bacillati</taxon>
        <taxon>Bacillota</taxon>
        <taxon>Bacilli</taxon>
        <taxon>Bacillales</taxon>
        <taxon>Staphylococcaceae</taxon>
        <taxon>Staphylococcus</taxon>
    </lineage>
</organism>
<name>G5JJS7_9STAP</name>
<dbReference type="InterPro" id="IPR023214">
    <property type="entry name" value="HAD_sf"/>
</dbReference>
<reference evidence="8 9" key="1">
    <citation type="journal article" date="2012" name="BMC Genomics">
        <title>Comparative genomic analysis of the genus Staphylococcus including Staphylococcus aureus and its newly described sister species Staphylococcus simiae.</title>
        <authorList>
            <person name="Suzuki H."/>
            <person name="Lefebure T."/>
            <person name="Pavinski Bitar P."/>
            <person name="Stanhope M.J."/>
        </authorList>
    </citation>
    <scope>NUCLEOTIDE SEQUENCE [LARGE SCALE GENOMIC DNA]</scope>
    <source>
        <strain evidence="8 9">CCM 7213</strain>
    </source>
</reference>
<evidence type="ECO:0000313" key="8">
    <source>
        <dbReference type="EMBL" id="EHJ07584.1"/>
    </source>
</evidence>
<sequence>MWIFNATNEFAGNPKWLFIYINQCRKDIDAYWMCNDINIVNKVRKLGFKAETYHSNKAEKLKSEAGVFVVHQVKEHIPVKFKNEVVILNLWHGVGIKPIERFVDSPGIRQRIYKKYIKYNEIYRNNQLCLVTSPLMERHFCKMFNLSEDQVVRSGYPANMFDKQMFSSFDHDIRKHKGLNADTKIALYAPTFRDYDMTNFFGQAIPNMPELLTTLKKNNILLIIKMHYLVKKDLNYLAYKKLYGNHPNILFWDNDKDIYEIFDQIDIGIVDYSSIYYDLLASGVQHFIRYIYDYDKYTANRTLVHDYQEMTSGTIASNFDDLLATLNHIESLPLDEQKNETILQQFWQYDLDTDNGFDKIIDTTLNYQIKTLKLPKLYSFDIFDTIIQRKTLKPEGIFFYIKDKLITLKADLPAYVIHNYPRVRSQAESYMRDYYKKSEFVRDDKRLEIKFQDIIDRIQSVYDLTSEQAQLLYDLEIEAELNNVEAKEDKLARLYELLDNNQDAILISDMYLPKDVIIQMLTKVDPKLAELPLYVSSDNGNQKSTSLLYLDVFEDLNYDYAEWIHYGDNKHADVKVPKKLHIKPKHHKLTKFNAYENAILKRNKQYDTFLLTTQLARFREKDHDDLNYYVYGYISSYFVPYVSWSIKKALKENIQTLYFISRDGELLKKIADAIIAAKGYDIQTKYIYGSRKAWRIPSFIDHIDQEFFSVFGNLAGLTNIDSAIKALHISEQEFEQVFPQLQHLKKVGKLTKNDRELIRITAQHNKAYHKLLLDKARQERDIVNDYLRQEIDFNEKFAFVEYWGRGYTQDCLDRLLNNISEQPIDTIFFYARSIYPTMGTAIRYNYTSKMTSLIFIESIFANIPYQSIPGYRRNNDVVEPIIQPKNYDKALYQAMNDILPEFITSFYSKHYINEDELERNFYDFGVDYFRTQPEDDRIVKYFAPLKDAVVLFEPEVEYAPAISYKMASQKLLGKKVQLKTKNKRMSLKRSPQGIQLAYKLYTKYVKKRQGKIVKRLRKHKVITKVKKLIKYVK</sequence>
<dbReference type="PATRIC" id="fig|911238.3.peg.1510"/>
<dbReference type="Pfam" id="PF04464">
    <property type="entry name" value="Glyphos_transf"/>
    <property type="match status" value="1"/>
</dbReference>
<dbReference type="GO" id="GO:0047355">
    <property type="term" value="F:CDP-glycerol glycerophosphotransferase activity"/>
    <property type="evidence" value="ECO:0007669"/>
    <property type="project" value="InterPro"/>
</dbReference>
<evidence type="ECO:0000256" key="7">
    <source>
        <dbReference type="SAM" id="Coils"/>
    </source>
</evidence>
<evidence type="ECO:0000256" key="5">
    <source>
        <dbReference type="ARBA" id="ARBA00022944"/>
    </source>
</evidence>
<dbReference type="EMBL" id="AEUN01000459">
    <property type="protein sequence ID" value="EHJ07584.1"/>
    <property type="molecule type" value="Genomic_DNA"/>
</dbReference>
<dbReference type="Gene3D" id="3.40.50.12580">
    <property type="match status" value="1"/>
</dbReference>
<evidence type="ECO:0000256" key="4">
    <source>
        <dbReference type="ARBA" id="ARBA00022679"/>
    </source>
</evidence>
<dbReference type="Gene3D" id="1.10.150.400">
    <property type="match status" value="1"/>
</dbReference>
<gene>
    <name evidence="8" type="ORF">SS7213T_08682</name>
</gene>
<proteinExistence type="inferred from homology"/>
<comment type="caution">
    <text evidence="8">The sequence shown here is derived from an EMBL/GenBank/DDBJ whole genome shotgun (WGS) entry which is preliminary data.</text>
</comment>
<accession>G5JJS7</accession>
<dbReference type="InterPro" id="IPR043148">
    <property type="entry name" value="TagF_C"/>
</dbReference>
<dbReference type="Gene3D" id="3.40.50.11820">
    <property type="match status" value="1"/>
</dbReference>